<evidence type="ECO:0000256" key="1">
    <source>
        <dbReference type="SAM" id="MobiDB-lite"/>
    </source>
</evidence>
<evidence type="ECO:0000313" key="2">
    <source>
        <dbReference type="EMBL" id="QDU36971.1"/>
    </source>
</evidence>
<dbReference type="RefSeq" id="WP_145367593.1">
    <property type="nucleotide sequence ID" value="NZ_CP036275.1"/>
</dbReference>
<evidence type="ECO:0000313" key="3">
    <source>
        <dbReference type="Proteomes" id="UP000320496"/>
    </source>
</evidence>
<proteinExistence type="predicted"/>
<dbReference type="EMBL" id="CP036275">
    <property type="protein sequence ID" value="QDU36971.1"/>
    <property type="molecule type" value="Genomic_DNA"/>
</dbReference>
<reference evidence="2 3" key="1">
    <citation type="submission" date="2019-02" db="EMBL/GenBank/DDBJ databases">
        <title>Deep-cultivation of Planctomycetes and their phenomic and genomic characterization uncovers novel biology.</title>
        <authorList>
            <person name="Wiegand S."/>
            <person name="Jogler M."/>
            <person name="Boedeker C."/>
            <person name="Pinto D."/>
            <person name="Vollmers J."/>
            <person name="Rivas-Marin E."/>
            <person name="Kohn T."/>
            <person name="Peeters S.H."/>
            <person name="Heuer A."/>
            <person name="Rast P."/>
            <person name="Oberbeckmann S."/>
            <person name="Bunk B."/>
            <person name="Jeske O."/>
            <person name="Meyerdierks A."/>
            <person name="Storesund J.E."/>
            <person name="Kallscheuer N."/>
            <person name="Luecker S."/>
            <person name="Lage O.M."/>
            <person name="Pohl T."/>
            <person name="Merkel B.J."/>
            <person name="Hornburger P."/>
            <person name="Mueller R.-W."/>
            <person name="Bruemmer F."/>
            <person name="Labrenz M."/>
            <person name="Spormann A.M."/>
            <person name="Op den Camp H."/>
            <person name="Overmann J."/>
            <person name="Amann R."/>
            <person name="Jetten M.S.M."/>
            <person name="Mascher T."/>
            <person name="Medema M.H."/>
            <person name="Devos D.P."/>
            <person name="Kaster A.-K."/>
            <person name="Ovreas L."/>
            <person name="Rohde M."/>
            <person name="Galperin M.Y."/>
            <person name="Jogler C."/>
        </authorList>
    </citation>
    <scope>NUCLEOTIDE SEQUENCE [LARGE SCALE GENOMIC DNA]</scope>
    <source>
        <strain evidence="2 3">Mal4</strain>
    </source>
</reference>
<protein>
    <submittedName>
        <fullName evidence="2">Uncharacterized protein</fullName>
    </submittedName>
</protein>
<sequence length="123" mass="13829">MIQRLEVVLYPRGSGEYRTVAHDDPSWELVEAELRSMDRYEKPILELLQHRDRTDGDLLMVNGGNGCYHVQIADADGCWSEAFDPEGDRTLVEVWTSDQGFGPRDGGPGRWMLPSKSCGTTSK</sequence>
<organism evidence="2 3">
    <name type="scientific">Maioricimonas rarisocia</name>
    <dbReference type="NCBI Taxonomy" id="2528026"/>
    <lineage>
        <taxon>Bacteria</taxon>
        <taxon>Pseudomonadati</taxon>
        <taxon>Planctomycetota</taxon>
        <taxon>Planctomycetia</taxon>
        <taxon>Planctomycetales</taxon>
        <taxon>Planctomycetaceae</taxon>
        <taxon>Maioricimonas</taxon>
    </lineage>
</organism>
<dbReference type="AlphaFoldDB" id="A0A517Z3C1"/>
<feature type="region of interest" description="Disordered" evidence="1">
    <location>
        <begin position="98"/>
        <end position="123"/>
    </location>
</feature>
<name>A0A517Z3C1_9PLAN</name>
<accession>A0A517Z3C1</accession>
<gene>
    <name evidence="2" type="ORF">Mal4_12740</name>
</gene>
<keyword evidence="3" id="KW-1185">Reference proteome</keyword>
<dbReference type="OrthoDB" id="9005521at2"/>
<dbReference type="KEGG" id="mri:Mal4_12740"/>
<dbReference type="Proteomes" id="UP000320496">
    <property type="component" value="Chromosome"/>
</dbReference>